<dbReference type="Proteomes" id="UP000014157">
    <property type="component" value="Unassembled WGS sequence"/>
</dbReference>
<dbReference type="RefSeq" id="WP_010766706.1">
    <property type="nucleotide sequence ID" value="NZ_ASWB01000004.1"/>
</dbReference>
<accession>R2QFC8</accession>
<comment type="caution">
    <text evidence="1">The sequence shown here is derived from an EMBL/GenBank/DDBJ whole genome shotgun (WGS) entry which is preliminary data.</text>
</comment>
<dbReference type="EMBL" id="ASWB01000004">
    <property type="protein sequence ID" value="EOT65142.1"/>
    <property type="molecule type" value="Genomic_DNA"/>
</dbReference>
<sequence length="70" mass="8605">MTITDEDYNKISDTAYWIDPIHNKYDPKIKKTKLEKLMEKSTKFLMLNMNPKTECKQWQLWEWINRIVLI</sequence>
<organism evidence="1 3">
    <name type="scientific">Enterococcus moraviensis ATCC BAA-383</name>
    <dbReference type="NCBI Taxonomy" id="1158609"/>
    <lineage>
        <taxon>Bacteria</taxon>
        <taxon>Bacillati</taxon>
        <taxon>Bacillota</taxon>
        <taxon>Bacilli</taxon>
        <taxon>Lactobacillales</taxon>
        <taxon>Enterococcaceae</taxon>
        <taxon>Enterococcus</taxon>
    </lineage>
</organism>
<gene>
    <name evidence="2" type="ORF">I586_02876</name>
    <name evidence="1" type="ORF">UAY_03402</name>
</gene>
<dbReference type="EMBL" id="AJAS01000027">
    <property type="protein sequence ID" value="EOH95212.1"/>
    <property type="molecule type" value="Genomic_DNA"/>
</dbReference>
<evidence type="ECO:0000313" key="3">
    <source>
        <dbReference type="Proteomes" id="UP000013781"/>
    </source>
</evidence>
<dbReference type="HOGENOM" id="CLU_2751582_0_0_9"/>
<dbReference type="AlphaFoldDB" id="R2QFC8"/>
<reference evidence="2 4" key="2">
    <citation type="submission" date="2013-03" db="EMBL/GenBank/DDBJ databases">
        <title>The Genome Sequence of Enterococcus moraviensis BAA-383 (PacBio/Illumina hybrid assembly).</title>
        <authorList>
            <consortium name="The Broad Institute Genomics Platform"/>
            <consortium name="The Broad Institute Genome Sequencing Center for Infectious Disease"/>
            <person name="Earl A."/>
            <person name="Russ C."/>
            <person name="Gilmore M."/>
            <person name="Surin D."/>
            <person name="Walker B."/>
            <person name="Young S."/>
            <person name="Zeng Q."/>
            <person name="Gargeya S."/>
            <person name="Fitzgerald M."/>
            <person name="Haas B."/>
            <person name="Abouelleil A."/>
            <person name="Allen A.W."/>
            <person name="Alvarado L."/>
            <person name="Arachchi H.M."/>
            <person name="Berlin A.M."/>
            <person name="Chapman S.B."/>
            <person name="Gainer-Dewar J."/>
            <person name="Goldberg J."/>
            <person name="Griggs A."/>
            <person name="Gujja S."/>
            <person name="Hansen M."/>
            <person name="Howarth C."/>
            <person name="Imamovic A."/>
            <person name="Ireland A."/>
            <person name="Larimer J."/>
            <person name="McCowan C."/>
            <person name="Murphy C."/>
            <person name="Pearson M."/>
            <person name="Poon T.W."/>
            <person name="Priest M."/>
            <person name="Roberts A."/>
            <person name="Saif S."/>
            <person name="Shea T."/>
            <person name="Sisk P."/>
            <person name="Sykes S."/>
            <person name="Wortman J."/>
            <person name="Nusbaum C."/>
            <person name="Birren B."/>
        </authorList>
    </citation>
    <scope>NUCLEOTIDE SEQUENCE [LARGE SCALE GENOMIC DNA]</scope>
    <source>
        <strain evidence="2 4">ATCC BAA-383</strain>
    </source>
</reference>
<evidence type="ECO:0000313" key="1">
    <source>
        <dbReference type="EMBL" id="EOH95212.1"/>
    </source>
</evidence>
<evidence type="ECO:0000313" key="2">
    <source>
        <dbReference type="EMBL" id="EOT65142.1"/>
    </source>
</evidence>
<keyword evidence="4" id="KW-1185">Reference proteome</keyword>
<proteinExistence type="predicted"/>
<protein>
    <submittedName>
        <fullName evidence="1">Uncharacterized protein</fullName>
    </submittedName>
</protein>
<name>R2QFC8_9ENTE</name>
<dbReference type="OrthoDB" id="2236369at2"/>
<evidence type="ECO:0000313" key="4">
    <source>
        <dbReference type="Proteomes" id="UP000014157"/>
    </source>
</evidence>
<dbReference type="Proteomes" id="UP000013781">
    <property type="component" value="Unassembled WGS sequence"/>
</dbReference>
<reference evidence="1 3" key="1">
    <citation type="submission" date="2013-02" db="EMBL/GenBank/DDBJ databases">
        <title>The Genome Sequence of Enterococcus moraviensis BAA-383.</title>
        <authorList>
            <consortium name="The Broad Institute Genome Sequencing Platform"/>
            <consortium name="The Broad Institute Genome Sequencing Center for Infectious Disease"/>
            <person name="Earl A.M."/>
            <person name="Gilmore M.S."/>
            <person name="Lebreton F."/>
            <person name="Walker B."/>
            <person name="Young S.K."/>
            <person name="Zeng Q."/>
            <person name="Gargeya S."/>
            <person name="Fitzgerald M."/>
            <person name="Haas B."/>
            <person name="Abouelleil A."/>
            <person name="Alvarado L."/>
            <person name="Arachchi H.M."/>
            <person name="Berlin A.M."/>
            <person name="Chapman S.B."/>
            <person name="Dewar J."/>
            <person name="Goldberg J."/>
            <person name="Griggs A."/>
            <person name="Gujja S."/>
            <person name="Hansen M."/>
            <person name="Howarth C."/>
            <person name="Imamovic A."/>
            <person name="Larimer J."/>
            <person name="McCowan C."/>
            <person name="Murphy C."/>
            <person name="Neiman D."/>
            <person name="Pearson M."/>
            <person name="Priest M."/>
            <person name="Roberts A."/>
            <person name="Saif S."/>
            <person name="Shea T."/>
            <person name="Sisk P."/>
            <person name="Sykes S."/>
            <person name="Wortman J."/>
            <person name="Nusbaum C."/>
            <person name="Birren B."/>
        </authorList>
    </citation>
    <scope>NUCLEOTIDE SEQUENCE [LARGE SCALE GENOMIC DNA]</scope>
    <source>
        <strain evidence="1 3">ATCC BAA-383</strain>
    </source>
</reference>